<dbReference type="EMBL" id="JAEDAE010000009">
    <property type="protein sequence ID" value="MBH8559785.1"/>
    <property type="molecule type" value="Genomic_DNA"/>
</dbReference>
<dbReference type="Proteomes" id="UP000625631">
    <property type="component" value="Unassembled WGS sequence"/>
</dbReference>
<accession>A0ABS0QAY6</accession>
<evidence type="ECO:0000256" key="1">
    <source>
        <dbReference type="SAM" id="SignalP"/>
    </source>
</evidence>
<evidence type="ECO:0000313" key="4">
    <source>
        <dbReference type="Proteomes" id="UP000625631"/>
    </source>
</evidence>
<feature type="domain" description="TTHB210-like" evidence="2">
    <location>
        <begin position="61"/>
        <end position="113"/>
    </location>
</feature>
<evidence type="ECO:0000313" key="3">
    <source>
        <dbReference type="EMBL" id="MBH8559785.1"/>
    </source>
</evidence>
<dbReference type="Pfam" id="PF18197">
    <property type="entry name" value="TTHB210-like"/>
    <property type="match status" value="1"/>
</dbReference>
<sequence>MAISSFPPRAGWCRAAALLAFGMPLLLACSKDDDSPTQPATTYGNSVTIGTGAARSFVSSDANGMPTEIGVAVSEAALGGLPATPATGTMYDVPLPATSATTQMPFDHISFDWNPNGHEPLTIYGLPHFDAHFYMQPMAAQHAITLDDPKGDIFPATNKLPAGYITPPNVAPGRTVPMMGRHWVDPTSSEYTPGATFTHTFIYGTYDGHVTFVEPMFTKAILVSSVSIERDIKQPVAYEVPGKFFPTKYTIRYNASTKEYIISLKDLVLH</sequence>
<comment type="caution">
    <text evidence="3">The sequence shown here is derived from an EMBL/GenBank/DDBJ whole genome shotgun (WGS) entry which is preliminary data.</text>
</comment>
<dbReference type="CDD" id="cd11669">
    <property type="entry name" value="TTHB210-like"/>
    <property type="match status" value="1"/>
</dbReference>
<keyword evidence="4" id="KW-1185">Reference proteome</keyword>
<proteinExistence type="predicted"/>
<keyword evidence="1" id="KW-0732">Signal</keyword>
<dbReference type="InterPro" id="IPR033786">
    <property type="entry name" value="TTHB210-like"/>
</dbReference>
<protein>
    <submittedName>
        <fullName evidence="3">DUF5602 domain-containing protein</fullName>
    </submittedName>
</protein>
<reference evidence="3 4" key="1">
    <citation type="submission" date="2020-12" db="EMBL/GenBank/DDBJ databases">
        <title>Hymenobacter sp.</title>
        <authorList>
            <person name="Kim M.K."/>
        </authorList>
    </citation>
    <scope>NUCLEOTIDE SEQUENCE [LARGE SCALE GENOMIC DNA]</scope>
    <source>
        <strain evidence="3 4">BT442</strain>
    </source>
</reference>
<dbReference type="InterPro" id="IPR040832">
    <property type="entry name" value="TTHB210-like_dom"/>
</dbReference>
<evidence type="ECO:0000259" key="2">
    <source>
        <dbReference type="Pfam" id="PF18197"/>
    </source>
</evidence>
<feature type="signal peptide" evidence="1">
    <location>
        <begin position="1"/>
        <end position="28"/>
    </location>
</feature>
<organism evidence="3 4">
    <name type="scientific">Hymenobacter negativus</name>
    <dbReference type="NCBI Taxonomy" id="2795026"/>
    <lineage>
        <taxon>Bacteria</taxon>
        <taxon>Pseudomonadati</taxon>
        <taxon>Bacteroidota</taxon>
        <taxon>Cytophagia</taxon>
        <taxon>Cytophagales</taxon>
        <taxon>Hymenobacteraceae</taxon>
        <taxon>Hymenobacter</taxon>
    </lineage>
</organism>
<gene>
    <name evidence="3" type="ORF">I7X13_17115</name>
</gene>
<dbReference type="RefSeq" id="WP_198076408.1">
    <property type="nucleotide sequence ID" value="NZ_JAEDAE010000009.1"/>
</dbReference>
<feature type="chain" id="PRO_5047525297" evidence="1">
    <location>
        <begin position="29"/>
        <end position="270"/>
    </location>
</feature>
<name>A0ABS0QAY6_9BACT</name>